<feature type="transmembrane region" description="Helical" evidence="15">
    <location>
        <begin position="678"/>
        <end position="694"/>
    </location>
</feature>
<dbReference type="Pfam" id="PF02714">
    <property type="entry name" value="RSN1_7TM"/>
    <property type="match status" value="1"/>
</dbReference>
<dbReference type="Gene3D" id="3.20.20.80">
    <property type="entry name" value="Glycosidases"/>
    <property type="match status" value="1"/>
</dbReference>
<dbReference type="SUPFAM" id="SSF51445">
    <property type="entry name" value="(Trans)glycosidases"/>
    <property type="match status" value="1"/>
</dbReference>
<evidence type="ECO:0000256" key="7">
    <source>
        <dbReference type="ARBA" id="ARBA00022692"/>
    </source>
</evidence>
<dbReference type="Gene3D" id="2.60.40.1180">
    <property type="entry name" value="Golgi alpha-mannosidase II"/>
    <property type="match status" value="1"/>
</dbReference>
<dbReference type="InterPro" id="IPR013780">
    <property type="entry name" value="Glyco_hydro_b"/>
</dbReference>
<dbReference type="InterPro" id="IPR027815">
    <property type="entry name" value="CSC1/OSCA1-like_cyt"/>
</dbReference>
<keyword evidence="7 15" id="KW-0812">Transmembrane</keyword>
<feature type="compositionally biased region" description="Polar residues" evidence="14">
    <location>
        <begin position="768"/>
        <end position="782"/>
    </location>
</feature>
<keyword evidence="8" id="KW-0106">Calcium</keyword>
<keyword evidence="11" id="KW-0406">Ion transport</keyword>
<dbReference type="SUPFAM" id="SSF51011">
    <property type="entry name" value="Glycosyl hydrolase domain"/>
    <property type="match status" value="1"/>
</dbReference>
<dbReference type="InterPro" id="IPR003864">
    <property type="entry name" value="CSC1/OSCA1-like_7TM"/>
</dbReference>
<dbReference type="InterPro" id="IPR045122">
    <property type="entry name" value="Csc1-like"/>
</dbReference>
<dbReference type="SUPFAM" id="SSF81296">
    <property type="entry name" value="E set domains"/>
    <property type="match status" value="1"/>
</dbReference>
<keyword evidence="12 15" id="KW-0472">Membrane</keyword>
<dbReference type="Pfam" id="PF14703">
    <property type="entry name" value="PHM7_cyt"/>
    <property type="match status" value="2"/>
</dbReference>
<name>A0AAP0MAD7_9ROSI</name>
<dbReference type="InterPro" id="IPR013783">
    <property type="entry name" value="Ig-like_fold"/>
</dbReference>
<feature type="transmembrane region" description="Helical" evidence="15">
    <location>
        <begin position="156"/>
        <end position="174"/>
    </location>
</feature>
<evidence type="ECO:0000259" key="16">
    <source>
        <dbReference type="SMART" id="SM00642"/>
    </source>
</evidence>
<feature type="domain" description="Glycosyl hydrolase family 13 catalytic" evidence="16">
    <location>
        <begin position="1191"/>
        <end position="1565"/>
    </location>
</feature>
<keyword evidence="9" id="KW-0809">Transit peptide</keyword>
<feature type="transmembrane region" description="Helical" evidence="15">
    <location>
        <begin position="443"/>
        <end position="470"/>
    </location>
</feature>
<feature type="transmembrane region" description="Helical" evidence="15">
    <location>
        <begin position="654"/>
        <end position="671"/>
    </location>
</feature>
<evidence type="ECO:0000256" key="8">
    <source>
        <dbReference type="ARBA" id="ARBA00022837"/>
    </source>
</evidence>
<dbReference type="InterPro" id="IPR006047">
    <property type="entry name" value="GH13_cat_dom"/>
</dbReference>
<dbReference type="InterPro" id="IPR048650">
    <property type="entry name" value="ISOA1-3-like_C"/>
</dbReference>
<feature type="transmembrane region" description="Helical" evidence="15">
    <location>
        <begin position="12"/>
        <end position="30"/>
    </location>
</feature>
<dbReference type="InterPro" id="IPR017853">
    <property type="entry name" value="GH"/>
</dbReference>
<evidence type="ECO:0000256" key="13">
    <source>
        <dbReference type="ARBA" id="ARBA00023303"/>
    </source>
</evidence>
<dbReference type="Proteomes" id="UP001428341">
    <property type="component" value="Unassembled WGS sequence"/>
</dbReference>
<dbReference type="CDD" id="cd02856">
    <property type="entry name" value="E_set_GDE_Isoamylase_N"/>
    <property type="match status" value="1"/>
</dbReference>
<dbReference type="GO" id="GO:0009507">
    <property type="term" value="C:chloroplast"/>
    <property type="evidence" value="ECO:0007669"/>
    <property type="project" value="UniProtKB-SubCell"/>
</dbReference>
<evidence type="ECO:0000256" key="4">
    <source>
        <dbReference type="ARBA" id="ARBA00022448"/>
    </source>
</evidence>
<comment type="subcellular location">
    <subcellularLocation>
        <location evidence="1">Membrane</location>
        <topology evidence="1">Multi-pass membrane protein</topology>
    </subcellularLocation>
    <subcellularLocation>
        <location evidence="2">Plastid</location>
        <location evidence="2">Chloroplast</location>
    </subcellularLocation>
</comment>
<protein>
    <recommendedName>
        <fullName evidence="16">Glycosyl hydrolase family 13 catalytic domain-containing protein</fullName>
    </recommendedName>
</protein>
<feature type="transmembrane region" description="Helical" evidence="15">
    <location>
        <begin position="547"/>
        <end position="566"/>
    </location>
</feature>
<dbReference type="PANTHER" id="PTHR13018:SF96">
    <property type="entry name" value="OS05G0393800 PROTEIN"/>
    <property type="match status" value="1"/>
</dbReference>
<comment type="similarity">
    <text evidence="3">Belongs to the CSC1 (TC 1.A.17) family.</text>
</comment>
<reference evidence="17 18" key="1">
    <citation type="submission" date="2024-05" db="EMBL/GenBank/DDBJ databases">
        <title>Haplotype-resolved chromosome-level genome assembly of Huyou (Citrus changshanensis).</title>
        <authorList>
            <person name="Miao C."/>
            <person name="Chen W."/>
            <person name="Wu Y."/>
            <person name="Wang L."/>
            <person name="Zhao S."/>
            <person name="Grierson D."/>
            <person name="Xu C."/>
            <person name="Chen K."/>
        </authorList>
    </citation>
    <scope>NUCLEOTIDE SEQUENCE [LARGE SCALE GENOMIC DNA]</scope>
    <source>
        <strain evidence="17">01-14</strain>
        <tissue evidence="17">Leaf</tissue>
    </source>
</reference>
<evidence type="ECO:0000256" key="2">
    <source>
        <dbReference type="ARBA" id="ARBA00004229"/>
    </source>
</evidence>
<keyword evidence="6" id="KW-0934">Plastid</keyword>
<organism evidence="17 18">
    <name type="scientific">Citrus x changshan-huyou</name>
    <dbReference type="NCBI Taxonomy" id="2935761"/>
    <lineage>
        <taxon>Eukaryota</taxon>
        <taxon>Viridiplantae</taxon>
        <taxon>Streptophyta</taxon>
        <taxon>Embryophyta</taxon>
        <taxon>Tracheophyta</taxon>
        <taxon>Spermatophyta</taxon>
        <taxon>Magnoliopsida</taxon>
        <taxon>eudicotyledons</taxon>
        <taxon>Gunneridae</taxon>
        <taxon>Pentapetalae</taxon>
        <taxon>rosids</taxon>
        <taxon>malvids</taxon>
        <taxon>Sapindales</taxon>
        <taxon>Rutaceae</taxon>
        <taxon>Aurantioideae</taxon>
        <taxon>Citrus</taxon>
    </lineage>
</organism>
<dbReference type="GO" id="GO:0005886">
    <property type="term" value="C:plasma membrane"/>
    <property type="evidence" value="ECO:0007669"/>
    <property type="project" value="TreeGrafter"/>
</dbReference>
<dbReference type="GO" id="GO:0005227">
    <property type="term" value="F:calcium-activated cation channel activity"/>
    <property type="evidence" value="ECO:0007669"/>
    <property type="project" value="InterPro"/>
</dbReference>
<feature type="region of interest" description="Disordered" evidence="14">
    <location>
        <begin position="746"/>
        <end position="788"/>
    </location>
</feature>
<comment type="caution">
    <text evidence="17">The sequence shown here is derived from an EMBL/GenBank/DDBJ whole genome shotgun (WGS) entry which is preliminary data.</text>
</comment>
<evidence type="ECO:0000256" key="11">
    <source>
        <dbReference type="ARBA" id="ARBA00023065"/>
    </source>
</evidence>
<evidence type="ECO:0000256" key="15">
    <source>
        <dbReference type="SAM" id="Phobius"/>
    </source>
</evidence>
<keyword evidence="5" id="KW-0150">Chloroplast</keyword>
<dbReference type="InterPro" id="IPR032880">
    <property type="entry name" value="CSC1/OSCA1-like_N"/>
</dbReference>
<dbReference type="GO" id="GO:0019156">
    <property type="term" value="F:isoamylase activity"/>
    <property type="evidence" value="ECO:0007669"/>
    <property type="project" value="InterPro"/>
</dbReference>
<evidence type="ECO:0000256" key="5">
    <source>
        <dbReference type="ARBA" id="ARBA00022528"/>
    </source>
</evidence>
<feature type="transmembrane region" description="Helical" evidence="15">
    <location>
        <begin position="101"/>
        <end position="123"/>
    </location>
</feature>
<evidence type="ECO:0000313" key="17">
    <source>
        <dbReference type="EMBL" id="KAK9201699.1"/>
    </source>
</evidence>
<accession>A0AAP0MAD7</accession>
<dbReference type="CDD" id="cd11346">
    <property type="entry name" value="AmyAc_plant_IsoA"/>
    <property type="match status" value="1"/>
</dbReference>
<dbReference type="GO" id="GO:0019252">
    <property type="term" value="P:starch biosynthetic process"/>
    <property type="evidence" value="ECO:0007669"/>
    <property type="project" value="InterPro"/>
</dbReference>
<keyword evidence="4" id="KW-0813">Transport</keyword>
<dbReference type="InterPro" id="IPR004193">
    <property type="entry name" value="Glyco_hydro_13_N"/>
</dbReference>
<evidence type="ECO:0000256" key="3">
    <source>
        <dbReference type="ARBA" id="ARBA00007779"/>
    </source>
</evidence>
<keyword evidence="13" id="KW-0407">Ion channel</keyword>
<dbReference type="Pfam" id="PF21156">
    <property type="entry name" value="ISOA1-3_C"/>
    <property type="match status" value="1"/>
</dbReference>
<keyword evidence="10 15" id="KW-1133">Transmembrane helix</keyword>
<feature type="transmembrane region" description="Helical" evidence="15">
    <location>
        <begin position="598"/>
        <end position="628"/>
    </location>
</feature>
<feature type="transmembrane region" description="Helical" evidence="15">
    <location>
        <begin position="491"/>
        <end position="510"/>
    </location>
</feature>
<evidence type="ECO:0000256" key="6">
    <source>
        <dbReference type="ARBA" id="ARBA00022640"/>
    </source>
</evidence>
<dbReference type="InterPro" id="IPR014756">
    <property type="entry name" value="Ig_E-set"/>
</dbReference>
<proteinExistence type="inferred from homology"/>
<dbReference type="Pfam" id="PF02922">
    <property type="entry name" value="CBM_48"/>
    <property type="match status" value="1"/>
</dbReference>
<evidence type="ECO:0000313" key="18">
    <source>
        <dbReference type="Proteomes" id="UP001428341"/>
    </source>
</evidence>
<evidence type="ECO:0000256" key="1">
    <source>
        <dbReference type="ARBA" id="ARBA00004141"/>
    </source>
</evidence>
<dbReference type="Gene3D" id="2.60.40.10">
    <property type="entry name" value="Immunoglobulins"/>
    <property type="match status" value="1"/>
</dbReference>
<sequence length="1699" mass="191359">MANLKDIGVSAAINLLSAFAFLVVFAILRIQPVNDRVYFPKWYRKGVRSSPTHSGTFANKFVNLDLRTYLRFLNWMPDALKMPESELVDHAGLDSVAYLRIYLLGLKIFVPLAILAFVVLVPINWTGKTLEHATNVSFSDIDKLSISNIPAGSKRLYAHTIMSYVFTLWTFYVLRNEYKMIADMRLRFLASQNRRPDQFTVLVRNIPPDPDESVSEHVQHFFCVNHPDHYLTHQVVYNANKLSQLVENKKSLRNWLTYYKNTYERTSKKPTTKTGFWGLWGTRVDAIDYYTAEIKKLTEEVVYRLELSIQGKANKNLSIGEQLKRIQENTEREKVISDANSIIPAAFVSLKSRWGAAVCAQTQQSRNPTIWLTNWAPEPRDIFWDNLSIPYVELTIRRLLMAVSLFALIFFFMIPIAFVQSLANIEGIQKVLPFLKPLIDFGFVKSFIQGFLPGIALKIFLILLPIILMTMSKIEGFTSLSSLEKRSAGKYYLFILVNVFLGSIVTGTALQQLNTFLNEPPTEIPKTFGVSIPMKATFFITYTMVDGWAGIAAEIIRLVPLVIFHLKNTFLVKTDQDRDEAMDPGYLRFATNEPRIQFYILLGLVYAPVTPILLPFIIVFFAFSYVVFRHQVINVYDQIYESGAAFWPDVHRRIIINLIISQLLLMGLLSTRKADKSTPLLILLPVITIWFHVYCKGRFEPAFVTFPLQEAMVKDTLERATEPNLNLRTYLQDAYVHPVFKGIQEQNPPAVEEEEDSSPLVATKRRNWNASKNESDASSKAGSGTELLTDDEDSHWLGELFLGMTIWTPPMATLAPSLAFRPCCFNCGAVESSPPSKLCAASASASHYVFKSKCTRRPARLEVEKTLSARVCQNAVTTRPDFRACASSSRVSVDETQPVFTPTTEVDELQKVSTYLFRTDLGGLVSVSVGKKNVNYVVTIDVSSLQTTRGGHKLVLIWGVYTSDSSSYMHLGSQYFTPDAKTGSIETPFTQTSFDTFALELGFEAKQTPFYLSFLLKSPLRDGSGDFEIRNHLSAKFCVPVGLNAGVPSPMGLSFSTDGSLNFAIFSRNAQGMVLCLYDDTTAYRPALELDLDPYINRSGDIWHASMESARNFVSYGYRFKGSFSQGDGYKSHLESVLLDPYAKIIVNSIPNHHDLGLPPKYLGRLCKEPDFDWGGDVHLNLPMEKLVVYQLNVMRFTEHKSSKLPPDIAGTFSGVTEKVHHLKDLGVNAILLEPIFSFDEQKGPYFPRHFFSPTNLHGPSHGSISAINSMKEMVKKLHANGIEVLLEVVFTRTADGALQGIDDSSYYYAHRGEGIETTNVLNCNYPTVQQMILNSLRHWVTEFHIDGFCFINASSLLRGFHGEYLSRPPLIEAIAFDPLLSKAKLIADYWDPHGVAPKDTRFPHWKRWAELNTNFCNDVRNFFRGEGLLSDLATRLCGSGDIFSDGRGPAFSFNYIARNTGLPLVDLVSFSGGGLASELSWNCGEEGPTTKTAVLERRLKQIRNFLFVLYVSLGVPILNMGDECGQSSWGSPSYADRKPFDWNALATGFGIQTTEFISFLSSFRLKRSDLLEQRNFLKEENIDWHGSDHSPPRWEDPDCKFLAMRLKVDKAESQLSSESSQTKGDLYIAFNAADHSESVVLPQPPEGMTWHHLVDTALPFPGFFSTEGKPVLEQMAGLYTYEMKPYSCTLFEASSGND</sequence>
<dbReference type="InterPro" id="IPR044096">
    <property type="entry name" value="AmyAc_plant_ISA2"/>
</dbReference>
<evidence type="ECO:0000256" key="14">
    <source>
        <dbReference type="SAM" id="MobiDB-lite"/>
    </source>
</evidence>
<dbReference type="EMBL" id="JBCGBO010000005">
    <property type="protein sequence ID" value="KAK9201699.1"/>
    <property type="molecule type" value="Genomic_DNA"/>
</dbReference>
<evidence type="ECO:0000256" key="9">
    <source>
        <dbReference type="ARBA" id="ARBA00022946"/>
    </source>
</evidence>
<dbReference type="Pfam" id="PF00128">
    <property type="entry name" value="Alpha-amylase"/>
    <property type="match status" value="1"/>
</dbReference>
<evidence type="ECO:0000256" key="12">
    <source>
        <dbReference type="ARBA" id="ARBA00023136"/>
    </source>
</evidence>
<gene>
    <name evidence="17" type="ORF">WN944_016905</name>
</gene>
<keyword evidence="18" id="KW-1185">Reference proteome</keyword>
<evidence type="ECO:0000256" key="10">
    <source>
        <dbReference type="ARBA" id="ARBA00022989"/>
    </source>
</evidence>
<dbReference type="InterPro" id="IPR044505">
    <property type="entry name" value="GlgX_Isoamylase_N_E_set"/>
</dbReference>
<dbReference type="Pfam" id="PF13967">
    <property type="entry name" value="RSN1_TM"/>
    <property type="match status" value="1"/>
</dbReference>
<dbReference type="SMART" id="SM00642">
    <property type="entry name" value="Aamy"/>
    <property type="match status" value="1"/>
</dbReference>
<feature type="transmembrane region" description="Helical" evidence="15">
    <location>
        <begin position="399"/>
        <end position="423"/>
    </location>
</feature>
<dbReference type="PANTHER" id="PTHR13018">
    <property type="entry name" value="PROBABLE MEMBRANE PROTEIN DUF221-RELATED"/>
    <property type="match status" value="1"/>
</dbReference>